<dbReference type="InterPro" id="IPR001677">
    <property type="entry name" value="TbpB_B_D"/>
</dbReference>
<dbReference type="OrthoDB" id="5673741at2"/>
<reference evidence="3 4" key="1">
    <citation type="submission" date="2018-06" db="EMBL/GenBank/DDBJ databases">
        <authorList>
            <consortium name="Pathogen Informatics"/>
            <person name="Doyle S."/>
        </authorList>
    </citation>
    <scope>NUCLEOTIDE SEQUENCE [LARGE SCALE GENOMIC DNA]</scope>
    <source>
        <strain evidence="3 4">NCTC13336</strain>
    </source>
</reference>
<proteinExistence type="predicted"/>
<dbReference type="AlphaFoldDB" id="A0A377R1H4"/>
<dbReference type="Pfam" id="PF01298">
    <property type="entry name" value="TbpB_B_D"/>
    <property type="match status" value="1"/>
</dbReference>
<comment type="subcellular location">
    <subcellularLocation>
        <location evidence="1">Cell outer membrane</location>
    </subcellularLocation>
</comment>
<dbReference type="Gene3D" id="2.40.160.90">
    <property type="match status" value="1"/>
</dbReference>
<feature type="domain" description="Transferrin-binding protein B C-lobe/N-lobe beta-barrel" evidence="2">
    <location>
        <begin position="89"/>
        <end position="196"/>
    </location>
</feature>
<name>A0A377R1H4_9NEIS</name>
<dbReference type="SUPFAM" id="SSF56925">
    <property type="entry name" value="OMPA-like"/>
    <property type="match status" value="1"/>
</dbReference>
<gene>
    <name evidence="3" type="ORF">NCTC13336_00817</name>
</gene>
<evidence type="ECO:0000256" key="1">
    <source>
        <dbReference type="ARBA" id="ARBA00004442"/>
    </source>
</evidence>
<sequence>MAAAQNAKIGGDRNSVITVNGHKITVARPGVTTGSFLSTNKDGMYTIANGDGSNLSYVRFGSQTDFNTVSDHYVFALGSLTPTSGSNAVPASGKATYSGLAAFGYDNLTFGTGASEFTVDFGKKTINGSVSSGGGTFTVPLSGTISGNSFSGVKNNVSMKGNFYGPKAAELAGVYKGEATLNNPLTPVMGSFGAKKQ</sequence>
<protein>
    <submittedName>
        <fullName evidence="3">Transferrin binding protein-like solute binding protein</fullName>
    </submittedName>
</protein>
<organism evidence="3 4">
    <name type="scientific">Kingella potus</name>
    <dbReference type="NCBI Taxonomy" id="265175"/>
    <lineage>
        <taxon>Bacteria</taxon>
        <taxon>Pseudomonadati</taxon>
        <taxon>Pseudomonadota</taxon>
        <taxon>Betaproteobacteria</taxon>
        <taxon>Neisseriales</taxon>
        <taxon>Neisseriaceae</taxon>
        <taxon>Kingella</taxon>
    </lineage>
</organism>
<dbReference type="EMBL" id="UGJJ01000001">
    <property type="protein sequence ID" value="STR00608.1"/>
    <property type="molecule type" value="Genomic_DNA"/>
</dbReference>
<keyword evidence="4" id="KW-1185">Reference proteome</keyword>
<dbReference type="RefSeq" id="WP_115307856.1">
    <property type="nucleotide sequence ID" value="NZ_CP091516.1"/>
</dbReference>
<evidence type="ECO:0000313" key="3">
    <source>
        <dbReference type="EMBL" id="STR00608.1"/>
    </source>
</evidence>
<dbReference type="Proteomes" id="UP000254293">
    <property type="component" value="Unassembled WGS sequence"/>
</dbReference>
<evidence type="ECO:0000313" key="4">
    <source>
        <dbReference type="Proteomes" id="UP000254293"/>
    </source>
</evidence>
<dbReference type="GO" id="GO:0009279">
    <property type="term" value="C:cell outer membrane"/>
    <property type="evidence" value="ECO:0007669"/>
    <property type="project" value="UniProtKB-SubCell"/>
</dbReference>
<accession>A0A377R1H4</accession>
<dbReference type="InterPro" id="IPR011250">
    <property type="entry name" value="OMP/PagP_B-barrel"/>
</dbReference>
<evidence type="ECO:0000259" key="2">
    <source>
        <dbReference type="Pfam" id="PF01298"/>
    </source>
</evidence>